<dbReference type="InterPro" id="IPR001638">
    <property type="entry name" value="Solute-binding_3/MltF_N"/>
</dbReference>
<dbReference type="EMBL" id="AYKF01000091">
    <property type="protein sequence ID" value="ROO27549.1"/>
    <property type="molecule type" value="Genomic_DNA"/>
</dbReference>
<dbReference type="SMART" id="SM00062">
    <property type="entry name" value="PBPb"/>
    <property type="match status" value="1"/>
</dbReference>
<dbReference type="PANTHER" id="PTHR35936:SF17">
    <property type="entry name" value="ARGININE-BINDING EXTRACELLULAR PROTEIN ARTP"/>
    <property type="match status" value="1"/>
</dbReference>
<evidence type="ECO:0000256" key="4">
    <source>
        <dbReference type="ARBA" id="ARBA00022723"/>
    </source>
</evidence>
<organism evidence="10 11">
    <name type="scientific">Salinisphaera orenii YIM 95161</name>
    <dbReference type="NCBI Taxonomy" id="1051139"/>
    <lineage>
        <taxon>Bacteria</taxon>
        <taxon>Pseudomonadati</taxon>
        <taxon>Pseudomonadota</taxon>
        <taxon>Gammaproteobacteria</taxon>
        <taxon>Salinisphaerales</taxon>
        <taxon>Salinisphaeraceae</taxon>
        <taxon>Salinisphaera</taxon>
    </lineage>
</organism>
<comment type="similarity">
    <text evidence="2">Belongs to the bacterial solute-binding protein 3 family.</text>
</comment>
<keyword evidence="3 7" id="KW-0349">Heme</keyword>
<gene>
    <name evidence="10" type="ORF">SAHL_11270</name>
</gene>
<dbReference type="GO" id="GO:0020037">
    <property type="term" value="F:heme binding"/>
    <property type="evidence" value="ECO:0007669"/>
    <property type="project" value="InterPro"/>
</dbReference>
<dbReference type="SUPFAM" id="SSF53850">
    <property type="entry name" value="Periplasmic binding protein-like II"/>
    <property type="match status" value="1"/>
</dbReference>
<evidence type="ECO:0000313" key="11">
    <source>
        <dbReference type="Proteomes" id="UP000285123"/>
    </source>
</evidence>
<comment type="caution">
    <text evidence="10">The sequence shown here is derived from an EMBL/GenBank/DDBJ whole genome shotgun (WGS) entry which is preliminary data.</text>
</comment>
<keyword evidence="6 7" id="KW-0408">Iron</keyword>
<keyword evidence="5" id="KW-0732">Signal</keyword>
<sequence length="467" mass="49994">MALAATGAIVFGVPAFAQHGGGGEAVDTSALADLPDGQWLSENPYRGSKKAMDVGESAYDANCARCHGIDMISGGIAPDLRELGPQYDEYFINHVRNGVKRAGMTKMPAFEGVLDQKTMWAIRAYVDKRHYEYNDKDLESLYEQSDENGSSDEDEAETEDSAAADSTGEPSTDADGRDADTARATPAADTDRPDGLQRIRDNGTIEVAVYRDFPPWSYSPENAGVSGIDVDIGRALAERLGVGFSLRSFTADETMGDDIRNQVWKGHYLGGGTADAMLHVGMADAFQNANDQATFIAPYYNETMGFAYDASRLGGDIDGALALKGQRIGVEIDSLGDYFLTSAFQGQLREDVVHFDSVPEAMTALNEGEVSAVMAPVGELAGAAAMLDEQNVTTRTVKLTGMYQTDWDVGVAIKAGNPDLAQAIRTEMAEMRSDGTIEAIFKQYDVPYRAPHDDGGAAGAEESATTS</sequence>
<dbReference type="Pfam" id="PF13442">
    <property type="entry name" value="Cytochrome_CBB3"/>
    <property type="match status" value="1"/>
</dbReference>
<evidence type="ECO:0000259" key="9">
    <source>
        <dbReference type="PROSITE" id="PS51007"/>
    </source>
</evidence>
<feature type="compositionally biased region" description="Acidic residues" evidence="8">
    <location>
        <begin position="144"/>
        <end position="162"/>
    </location>
</feature>
<protein>
    <recommendedName>
        <fullName evidence="9">Cytochrome c domain-containing protein</fullName>
    </recommendedName>
</protein>
<dbReference type="InterPro" id="IPR036909">
    <property type="entry name" value="Cyt_c-like_dom_sf"/>
</dbReference>
<dbReference type="Gene3D" id="3.40.190.10">
    <property type="entry name" value="Periplasmic binding protein-like II"/>
    <property type="match status" value="2"/>
</dbReference>
<dbReference type="Gene3D" id="1.10.760.10">
    <property type="entry name" value="Cytochrome c-like domain"/>
    <property type="match status" value="1"/>
</dbReference>
<comment type="subcellular location">
    <subcellularLocation>
        <location evidence="1">Cell envelope</location>
    </subcellularLocation>
</comment>
<name>A0A423PPL9_9GAMM</name>
<evidence type="ECO:0000256" key="3">
    <source>
        <dbReference type="ARBA" id="ARBA00022617"/>
    </source>
</evidence>
<evidence type="ECO:0000313" key="10">
    <source>
        <dbReference type="EMBL" id="ROO27549.1"/>
    </source>
</evidence>
<dbReference type="PANTHER" id="PTHR35936">
    <property type="entry name" value="MEMBRANE-BOUND LYTIC MUREIN TRANSGLYCOSYLASE F"/>
    <property type="match status" value="1"/>
</dbReference>
<dbReference type="SUPFAM" id="SSF46626">
    <property type="entry name" value="Cytochrome c"/>
    <property type="match status" value="1"/>
</dbReference>
<evidence type="ECO:0000256" key="5">
    <source>
        <dbReference type="ARBA" id="ARBA00022729"/>
    </source>
</evidence>
<keyword evidence="4 7" id="KW-0479">Metal-binding</keyword>
<feature type="domain" description="Cytochrome c" evidence="9">
    <location>
        <begin position="50"/>
        <end position="130"/>
    </location>
</feature>
<feature type="region of interest" description="Disordered" evidence="8">
    <location>
        <begin position="143"/>
        <end position="200"/>
    </location>
</feature>
<evidence type="ECO:0000256" key="6">
    <source>
        <dbReference type="ARBA" id="ARBA00023004"/>
    </source>
</evidence>
<dbReference type="PROSITE" id="PS51007">
    <property type="entry name" value="CYTC"/>
    <property type="match status" value="1"/>
</dbReference>
<reference evidence="10 11" key="1">
    <citation type="submission" date="2013-10" db="EMBL/GenBank/DDBJ databases">
        <title>Salinisphaera halophila YIM 95161 Genome Sequencing.</title>
        <authorList>
            <person name="Lai Q."/>
            <person name="Li C."/>
            <person name="Shao Z."/>
        </authorList>
    </citation>
    <scope>NUCLEOTIDE SEQUENCE [LARGE SCALE GENOMIC DNA]</scope>
    <source>
        <strain evidence="10 11">YIM 95161</strain>
    </source>
</reference>
<evidence type="ECO:0000256" key="2">
    <source>
        <dbReference type="ARBA" id="ARBA00010333"/>
    </source>
</evidence>
<dbReference type="NCBIfam" id="TIGR04494">
    <property type="entry name" value="c550_PedF"/>
    <property type="match status" value="1"/>
</dbReference>
<evidence type="ECO:0000256" key="8">
    <source>
        <dbReference type="SAM" id="MobiDB-lite"/>
    </source>
</evidence>
<dbReference type="AlphaFoldDB" id="A0A423PPL9"/>
<feature type="compositionally biased region" description="Basic and acidic residues" evidence="8">
    <location>
        <begin position="189"/>
        <end position="200"/>
    </location>
</feature>
<dbReference type="InterPro" id="IPR009056">
    <property type="entry name" value="Cyt_c-like_dom"/>
</dbReference>
<dbReference type="Proteomes" id="UP000285123">
    <property type="component" value="Unassembled WGS sequence"/>
</dbReference>
<dbReference type="InterPro" id="IPR030991">
    <property type="entry name" value="c550_proteobact"/>
</dbReference>
<evidence type="ECO:0000256" key="7">
    <source>
        <dbReference type="PROSITE-ProRule" id="PRU00433"/>
    </source>
</evidence>
<dbReference type="GO" id="GO:0009055">
    <property type="term" value="F:electron transfer activity"/>
    <property type="evidence" value="ECO:0007669"/>
    <property type="project" value="InterPro"/>
</dbReference>
<dbReference type="Pfam" id="PF00497">
    <property type="entry name" value="SBP_bac_3"/>
    <property type="match status" value="1"/>
</dbReference>
<dbReference type="GO" id="GO:0046872">
    <property type="term" value="F:metal ion binding"/>
    <property type="evidence" value="ECO:0007669"/>
    <property type="project" value="UniProtKB-KW"/>
</dbReference>
<dbReference type="PROSITE" id="PS01039">
    <property type="entry name" value="SBP_BACTERIAL_3"/>
    <property type="match status" value="1"/>
</dbReference>
<dbReference type="InterPro" id="IPR018313">
    <property type="entry name" value="SBP_3_CS"/>
</dbReference>
<dbReference type="GO" id="GO:0030313">
    <property type="term" value="C:cell envelope"/>
    <property type="evidence" value="ECO:0007669"/>
    <property type="project" value="UniProtKB-SubCell"/>
</dbReference>
<evidence type="ECO:0000256" key="1">
    <source>
        <dbReference type="ARBA" id="ARBA00004196"/>
    </source>
</evidence>
<proteinExistence type="inferred from homology"/>
<accession>A0A423PPL9</accession>